<dbReference type="PANTHER" id="PTHR15653">
    <property type="entry name" value="STRIATIN"/>
    <property type="match status" value="1"/>
</dbReference>
<evidence type="ECO:0000313" key="5">
    <source>
        <dbReference type="EMBL" id="KAL3230530.1"/>
    </source>
</evidence>
<dbReference type="Proteomes" id="UP001623330">
    <property type="component" value="Unassembled WGS sequence"/>
</dbReference>
<keyword evidence="6" id="KW-1185">Reference proteome</keyword>
<dbReference type="InterPro" id="IPR013258">
    <property type="entry name" value="Striatin_N"/>
</dbReference>
<reference evidence="5 6" key="1">
    <citation type="submission" date="2024-05" db="EMBL/GenBank/DDBJ databases">
        <title>Long read based assembly of the Candida bracarensis genome reveals expanded adhesin content.</title>
        <authorList>
            <person name="Marcet-Houben M."/>
            <person name="Ksiezopolska E."/>
            <person name="Gabaldon T."/>
        </authorList>
    </citation>
    <scope>NUCLEOTIDE SEQUENCE [LARGE SCALE GENOMIC DNA]</scope>
    <source>
        <strain evidence="5 6">CBM6</strain>
    </source>
</reference>
<proteinExistence type="predicted"/>
<feature type="region of interest" description="Disordered" evidence="3">
    <location>
        <begin position="58"/>
        <end position="77"/>
    </location>
</feature>
<sequence>MAHYTLPGVMHYLQTEFTKNERDRITWELERAEMKTRITELENENNELRYQMNKLKLEEGNGKDHEGNKTNTSSTGLSPLIRSKAAVQENVKEIVYLLKSPNANDQIESLKNKANANYQVSKMALNTTDNRSKPTREITKRRESGSKQNVSHRQANHSTNIRESNVEDRLNEQKFELEEVSDAETEVVSSDHEETTMRKAAQVASLFENESTEFKTTKVVKPPTSVRKLKVQKDQIVMYNSNGDLVNVKVGQDFNLSSPTTYTLNGVSDTVLDYFVVSDNQVLTIDESGLKLWELGVSKCISHMNIFEDGHVKLIDYRDIIHVDFKNKWLLFATKENVVIIEVVIMRSSVPSKLAINKKHMVETYKNILDIVLGMTEKSFITICGPPYELVIYNFQGEILQTISIEKHMAGTMLLSDESARTSFKLNKETSKLLIQVNNIILVYSFDQKAIVLKRLLKSIPTTVLFGSVNDIVILAYSSRRIEFRTLSRFDYIQKVLTGEGEGPTEEVEELSLTGKTFKDQIDALSCPLDVVTLNNKLMLATVGHSGTLSLHSLMNLR</sequence>
<feature type="region of interest" description="Disordered" evidence="3">
    <location>
        <begin position="128"/>
        <end position="163"/>
    </location>
</feature>
<evidence type="ECO:0000313" key="6">
    <source>
        <dbReference type="Proteomes" id="UP001623330"/>
    </source>
</evidence>
<feature type="compositionally biased region" description="Basic and acidic residues" evidence="3">
    <location>
        <begin position="130"/>
        <end position="145"/>
    </location>
</feature>
<feature type="coiled-coil region" evidence="2">
    <location>
        <begin position="24"/>
        <end position="58"/>
    </location>
</feature>
<dbReference type="Pfam" id="PF08232">
    <property type="entry name" value="Striatin"/>
    <property type="match status" value="1"/>
</dbReference>
<dbReference type="PANTHER" id="PTHR15653:SF0">
    <property type="entry name" value="CONNECTOR OF KINASE TO AP-1, ISOFORM E"/>
    <property type="match status" value="1"/>
</dbReference>
<evidence type="ECO:0000256" key="3">
    <source>
        <dbReference type="SAM" id="MobiDB-lite"/>
    </source>
</evidence>
<keyword evidence="1 2" id="KW-0175">Coiled coil</keyword>
<feature type="compositionally biased region" description="Polar residues" evidence="3">
    <location>
        <begin position="146"/>
        <end position="163"/>
    </location>
</feature>
<evidence type="ECO:0000259" key="4">
    <source>
        <dbReference type="Pfam" id="PF08232"/>
    </source>
</evidence>
<protein>
    <submittedName>
        <fullName evidence="5">Factor arrest protein 8</fullName>
    </submittedName>
</protein>
<accession>A0ABR4NQR0</accession>
<comment type="caution">
    <text evidence="5">The sequence shown here is derived from an EMBL/GenBank/DDBJ whole genome shotgun (WGS) entry which is preliminary data.</text>
</comment>
<evidence type="ECO:0000256" key="1">
    <source>
        <dbReference type="ARBA" id="ARBA00023054"/>
    </source>
</evidence>
<name>A0ABR4NQR0_9SACH</name>
<evidence type="ECO:0000256" key="2">
    <source>
        <dbReference type="SAM" id="Coils"/>
    </source>
</evidence>
<feature type="domain" description="Striatin N-terminal" evidence="4">
    <location>
        <begin position="5"/>
        <end position="55"/>
    </location>
</feature>
<feature type="compositionally biased region" description="Basic and acidic residues" evidence="3">
    <location>
        <begin position="58"/>
        <end position="68"/>
    </location>
</feature>
<gene>
    <name evidence="5" type="ORF">RNJ44_00979</name>
</gene>
<dbReference type="InterPro" id="IPR051488">
    <property type="entry name" value="WD_repeat_striatin"/>
</dbReference>
<dbReference type="EMBL" id="JBEVYD010000009">
    <property type="protein sequence ID" value="KAL3230530.1"/>
    <property type="molecule type" value="Genomic_DNA"/>
</dbReference>
<organism evidence="5 6">
    <name type="scientific">Nakaseomyces bracarensis</name>
    <dbReference type="NCBI Taxonomy" id="273131"/>
    <lineage>
        <taxon>Eukaryota</taxon>
        <taxon>Fungi</taxon>
        <taxon>Dikarya</taxon>
        <taxon>Ascomycota</taxon>
        <taxon>Saccharomycotina</taxon>
        <taxon>Saccharomycetes</taxon>
        <taxon>Saccharomycetales</taxon>
        <taxon>Saccharomycetaceae</taxon>
        <taxon>Nakaseomyces</taxon>
    </lineage>
</organism>